<evidence type="ECO:0000256" key="6">
    <source>
        <dbReference type="ARBA" id="ARBA00048348"/>
    </source>
</evidence>
<reference evidence="9" key="1">
    <citation type="journal article" date="2020" name="Cell">
        <title>Large-Scale Comparative Analyses of Tick Genomes Elucidate Their Genetic Diversity and Vector Capacities.</title>
        <authorList>
            <consortium name="Tick Genome and Microbiome Consortium (TIGMIC)"/>
            <person name="Jia N."/>
            <person name="Wang J."/>
            <person name="Shi W."/>
            <person name="Du L."/>
            <person name="Sun Y."/>
            <person name="Zhan W."/>
            <person name="Jiang J.F."/>
            <person name="Wang Q."/>
            <person name="Zhang B."/>
            <person name="Ji P."/>
            <person name="Bell-Sakyi L."/>
            <person name="Cui X.M."/>
            <person name="Yuan T.T."/>
            <person name="Jiang B.G."/>
            <person name="Yang W.F."/>
            <person name="Lam T.T."/>
            <person name="Chang Q.C."/>
            <person name="Ding S.J."/>
            <person name="Wang X.J."/>
            <person name="Zhu J.G."/>
            <person name="Ruan X.D."/>
            <person name="Zhao L."/>
            <person name="Wei J.T."/>
            <person name="Ye R.Z."/>
            <person name="Que T.C."/>
            <person name="Du C.H."/>
            <person name="Zhou Y.H."/>
            <person name="Cheng J.X."/>
            <person name="Dai P.F."/>
            <person name="Guo W.B."/>
            <person name="Han X.H."/>
            <person name="Huang E.J."/>
            <person name="Li L.F."/>
            <person name="Wei W."/>
            <person name="Gao Y.C."/>
            <person name="Liu J.Z."/>
            <person name="Shao H.Z."/>
            <person name="Wang X."/>
            <person name="Wang C.C."/>
            <person name="Yang T.C."/>
            <person name="Huo Q.B."/>
            <person name="Li W."/>
            <person name="Chen H.Y."/>
            <person name="Chen S.E."/>
            <person name="Zhou L.G."/>
            <person name="Ni X.B."/>
            <person name="Tian J.H."/>
            <person name="Sheng Y."/>
            <person name="Liu T."/>
            <person name="Pan Y.S."/>
            <person name="Xia L.Y."/>
            <person name="Li J."/>
            <person name="Zhao F."/>
            <person name="Cao W.C."/>
        </authorList>
    </citation>
    <scope>NUCLEOTIDE SEQUENCE</scope>
    <source>
        <strain evidence="9">Rsan-2018</strain>
    </source>
</reference>
<organism evidence="9 10">
    <name type="scientific">Rhipicephalus sanguineus</name>
    <name type="common">Brown dog tick</name>
    <name type="synonym">Ixodes sanguineus</name>
    <dbReference type="NCBI Taxonomy" id="34632"/>
    <lineage>
        <taxon>Eukaryota</taxon>
        <taxon>Metazoa</taxon>
        <taxon>Ecdysozoa</taxon>
        <taxon>Arthropoda</taxon>
        <taxon>Chelicerata</taxon>
        <taxon>Arachnida</taxon>
        <taxon>Acari</taxon>
        <taxon>Parasitiformes</taxon>
        <taxon>Ixodida</taxon>
        <taxon>Ixodoidea</taxon>
        <taxon>Ixodidae</taxon>
        <taxon>Rhipicephalinae</taxon>
        <taxon>Rhipicephalus</taxon>
        <taxon>Rhipicephalus</taxon>
    </lineage>
</organism>
<name>A0A9D4PWR5_RHISA</name>
<keyword evidence="3" id="KW-0479">Metal-binding</keyword>
<dbReference type="EC" id="4.2.1.1" evidence="2"/>
<proteinExistence type="inferred from homology"/>
<dbReference type="CDD" id="cd00326">
    <property type="entry name" value="alpha_CA"/>
    <property type="match status" value="1"/>
</dbReference>
<feature type="domain" description="Alpha-carbonic anhydrase" evidence="8">
    <location>
        <begin position="1"/>
        <end position="217"/>
    </location>
</feature>
<evidence type="ECO:0000313" key="9">
    <source>
        <dbReference type="EMBL" id="KAH7956552.1"/>
    </source>
</evidence>
<dbReference type="InterPro" id="IPR001148">
    <property type="entry name" value="CA_dom"/>
</dbReference>
<comment type="catalytic activity">
    <reaction evidence="6">
        <text>hydrogencarbonate + H(+) = CO2 + H2O</text>
        <dbReference type="Rhea" id="RHEA:10748"/>
        <dbReference type="ChEBI" id="CHEBI:15377"/>
        <dbReference type="ChEBI" id="CHEBI:15378"/>
        <dbReference type="ChEBI" id="CHEBI:16526"/>
        <dbReference type="ChEBI" id="CHEBI:17544"/>
        <dbReference type="EC" id="4.2.1.1"/>
    </reaction>
</comment>
<dbReference type="PROSITE" id="PS51144">
    <property type="entry name" value="ALPHA_CA_2"/>
    <property type="match status" value="1"/>
</dbReference>
<keyword evidence="7" id="KW-0732">Signal</keyword>
<dbReference type="Proteomes" id="UP000821837">
    <property type="component" value="Unassembled WGS sequence"/>
</dbReference>
<comment type="similarity">
    <text evidence="1">Belongs to the alpha-carbonic anhydrase family.</text>
</comment>
<evidence type="ECO:0000256" key="7">
    <source>
        <dbReference type="SAM" id="SignalP"/>
    </source>
</evidence>
<dbReference type="PROSITE" id="PS51257">
    <property type="entry name" value="PROKAR_LIPOPROTEIN"/>
    <property type="match status" value="1"/>
</dbReference>
<dbReference type="AlphaFoldDB" id="A0A9D4PWR5"/>
<dbReference type="PANTHER" id="PTHR18952:SF265">
    <property type="entry name" value="CARBONIC ANHYDRASE"/>
    <property type="match status" value="1"/>
</dbReference>
<dbReference type="GO" id="GO:0008270">
    <property type="term" value="F:zinc ion binding"/>
    <property type="evidence" value="ECO:0007669"/>
    <property type="project" value="InterPro"/>
</dbReference>
<dbReference type="PANTHER" id="PTHR18952">
    <property type="entry name" value="CARBONIC ANHYDRASE"/>
    <property type="match status" value="1"/>
</dbReference>
<evidence type="ECO:0000256" key="3">
    <source>
        <dbReference type="ARBA" id="ARBA00022723"/>
    </source>
</evidence>
<dbReference type="Gene3D" id="3.10.200.10">
    <property type="entry name" value="Alpha carbonic anhydrase"/>
    <property type="match status" value="2"/>
</dbReference>
<dbReference type="Pfam" id="PF00194">
    <property type="entry name" value="Carb_anhydrase"/>
    <property type="match status" value="1"/>
</dbReference>
<feature type="chain" id="PRO_5038978940" description="carbonic anhydrase" evidence="7">
    <location>
        <begin position="29"/>
        <end position="217"/>
    </location>
</feature>
<protein>
    <recommendedName>
        <fullName evidence="2">carbonic anhydrase</fullName>
        <ecNumber evidence="2">4.2.1.1</ecNumber>
    </recommendedName>
</protein>
<gene>
    <name evidence="9" type="ORF">HPB52_010626</name>
</gene>
<keyword evidence="4" id="KW-0862">Zinc</keyword>
<feature type="signal peptide" evidence="7">
    <location>
        <begin position="1"/>
        <end position="28"/>
    </location>
</feature>
<reference evidence="9" key="2">
    <citation type="submission" date="2021-09" db="EMBL/GenBank/DDBJ databases">
        <authorList>
            <person name="Jia N."/>
            <person name="Wang J."/>
            <person name="Shi W."/>
            <person name="Du L."/>
            <person name="Sun Y."/>
            <person name="Zhan W."/>
            <person name="Jiang J."/>
            <person name="Wang Q."/>
            <person name="Zhang B."/>
            <person name="Ji P."/>
            <person name="Sakyi L.B."/>
            <person name="Cui X."/>
            <person name="Yuan T."/>
            <person name="Jiang B."/>
            <person name="Yang W."/>
            <person name="Lam T.T.-Y."/>
            <person name="Chang Q."/>
            <person name="Ding S."/>
            <person name="Wang X."/>
            <person name="Zhu J."/>
            <person name="Ruan X."/>
            <person name="Zhao L."/>
            <person name="Wei J."/>
            <person name="Que T."/>
            <person name="Du C."/>
            <person name="Cheng J."/>
            <person name="Dai P."/>
            <person name="Han X."/>
            <person name="Huang E."/>
            <person name="Gao Y."/>
            <person name="Liu J."/>
            <person name="Shao H."/>
            <person name="Ye R."/>
            <person name="Li L."/>
            <person name="Wei W."/>
            <person name="Wang X."/>
            <person name="Wang C."/>
            <person name="Huo Q."/>
            <person name="Li W."/>
            <person name="Guo W."/>
            <person name="Chen H."/>
            <person name="Chen S."/>
            <person name="Zhou L."/>
            <person name="Zhou L."/>
            <person name="Ni X."/>
            <person name="Tian J."/>
            <person name="Zhou Y."/>
            <person name="Sheng Y."/>
            <person name="Liu T."/>
            <person name="Pan Y."/>
            <person name="Xia L."/>
            <person name="Li J."/>
            <person name="Zhao F."/>
            <person name="Cao W."/>
        </authorList>
    </citation>
    <scope>NUCLEOTIDE SEQUENCE</scope>
    <source>
        <strain evidence="9">Rsan-2018</strain>
        <tissue evidence="9">Larvae</tissue>
    </source>
</reference>
<comment type="caution">
    <text evidence="9">The sequence shown here is derived from an EMBL/GenBank/DDBJ whole genome shotgun (WGS) entry which is preliminary data.</text>
</comment>
<keyword evidence="10" id="KW-1185">Reference proteome</keyword>
<dbReference type="VEuPathDB" id="VectorBase:RSAN_032243"/>
<sequence length="217" mass="24282">MRRSLTRPSYSMAVSLGYILILVAACHCEDEWTYGDGVAQWPNLDLDVQNQCGGSYQSPIDLVWSSTTYDEYLGVVNYYGYLDPLRNMHLVHMNTKYSTGEEALKHRDGLAVVAVFFQVSPRDNPALSAIVGALRQMSSGSTTRVNLTSIPPLRQLMPQDPQLYYRYQGSLTTPPCSELQAFRNLVVDHGNGSSPEHLVNNFRPVTTLNGRPVFTNF</sequence>
<evidence type="ECO:0000313" key="10">
    <source>
        <dbReference type="Proteomes" id="UP000821837"/>
    </source>
</evidence>
<evidence type="ECO:0000256" key="1">
    <source>
        <dbReference type="ARBA" id="ARBA00010718"/>
    </source>
</evidence>
<evidence type="ECO:0000256" key="4">
    <source>
        <dbReference type="ARBA" id="ARBA00022833"/>
    </source>
</evidence>
<dbReference type="EMBL" id="JABSTV010001250">
    <property type="protein sequence ID" value="KAH7956552.1"/>
    <property type="molecule type" value="Genomic_DNA"/>
</dbReference>
<dbReference type="InterPro" id="IPR023561">
    <property type="entry name" value="Carbonic_anhydrase_a-class"/>
</dbReference>
<dbReference type="GO" id="GO:0005886">
    <property type="term" value="C:plasma membrane"/>
    <property type="evidence" value="ECO:0007669"/>
    <property type="project" value="TreeGrafter"/>
</dbReference>
<evidence type="ECO:0000259" key="8">
    <source>
        <dbReference type="PROSITE" id="PS51144"/>
    </source>
</evidence>
<accession>A0A9D4PWR5</accession>
<dbReference type="GO" id="GO:0004089">
    <property type="term" value="F:carbonate dehydratase activity"/>
    <property type="evidence" value="ECO:0007669"/>
    <property type="project" value="UniProtKB-EC"/>
</dbReference>
<dbReference type="SMART" id="SM01057">
    <property type="entry name" value="Carb_anhydrase"/>
    <property type="match status" value="1"/>
</dbReference>
<dbReference type="SUPFAM" id="SSF51069">
    <property type="entry name" value="Carbonic anhydrase"/>
    <property type="match status" value="1"/>
</dbReference>
<keyword evidence="5" id="KW-0456">Lyase</keyword>
<dbReference type="InterPro" id="IPR036398">
    <property type="entry name" value="CA_dom_sf"/>
</dbReference>
<evidence type="ECO:0000256" key="2">
    <source>
        <dbReference type="ARBA" id="ARBA00012925"/>
    </source>
</evidence>
<evidence type="ECO:0000256" key="5">
    <source>
        <dbReference type="ARBA" id="ARBA00023239"/>
    </source>
</evidence>